<feature type="transmembrane region" description="Helical" evidence="1">
    <location>
        <begin position="12"/>
        <end position="29"/>
    </location>
</feature>
<dbReference type="Proteomes" id="UP000036406">
    <property type="component" value="Chromosome"/>
</dbReference>
<evidence type="ECO:0000313" key="2">
    <source>
        <dbReference type="EMBL" id="AKO54296.1"/>
    </source>
</evidence>
<evidence type="ECO:0000256" key="1">
    <source>
        <dbReference type="SAM" id="Phobius"/>
    </source>
</evidence>
<organism evidence="2 3">
    <name type="scientific">Marinobacter psychrophilus</name>
    <dbReference type="NCBI Taxonomy" id="330734"/>
    <lineage>
        <taxon>Bacteria</taxon>
        <taxon>Pseudomonadati</taxon>
        <taxon>Pseudomonadota</taxon>
        <taxon>Gammaproteobacteria</taxon>
        <taxon>Pseudomonadales</taxon>
        <taxon>Marinobacteraceae</taxon>
        <taxon>Marinobacter</taxon>
    </lineage>
</organism>
<dbReference type="AlphaFoldDB" id="A0A0H4I5D1"/>
<keyword evidence="1" id="KW-0812">Transmembrane</keyword>
<keyword evidence="3" id="KW-1185">Reference proteome</keyword>
<proteinExistence type="predicted"/>
<name>A0A0H4I5D1_9GAMM</name>
<dbReference type="PATRIC" id="fig|330734.3.peg.1987"/>
<protein>
    <submittedName>
        <fullName evidence="2">Uncharacterized protein</fullName>
    </submittedName>
</protein>
<dbReference type="KEGG" id="mpq:ABA45_09450"/>
<keyword evidence="1" id="KW-0472">Membrane</keyword>
<sequence>MIRGIKVSSLKIGLIIVLIAVAAMALRWLDSSNSKNTGQQTSTCNLQKSDCDWPQQGQNWRVSLSDITTNNDTENNYRLDIVAPGAPQPLLVVLRGESMYMGEYPVPLVRNGNDYYAEFYAPFCTTGDAMNWRVDLQKGMTPLVDQPPFRMVFQAY</sequence>
<evidence type="ECO:0000313" key="3">
    <source>
        <dbReference type="Proteomes" id="UP000036406"/>
    </source>
</evidence>
<accession>A0A0H4I5D1</accession>
<reference evidence="2 3" key="1">
    <citation type="submission" date="2015-05" db="EMBL/GenBank/DDBJ databases">
        <title>Complete genome of Marinobacter psychrophilus strain 20041T isolated from sea-ice of the Canadian Basin.</title>
        <authorList>
            <person name="Song L."/>
            <person name="Ren L."/>
            <person name="Yu Y."/>
            <person name="Wang X."/>
        </authorList>
    </citation>
    <scope>NUCLEOTIDE SEQUENCE [LARGE SCALE GENOMIC DNA]</scope>
    <source>
        <strain evidence="2 3">20041</strain>
    </source>
</reference>
<dbReference type="STRING" id="330734.ABA45_09450"/>
<dbReference type="EMBL" id="CP011494">
    <property type="protein sequence ID" value="AKO54296.1"/>
    <property type="molecule type" value="Genomic_DNA"/>
</dbReference>
<gene>
    <name evidence="2" type="ORF">ABA45_09450</name>
</gene>
<keyword evidence="1" id="KW-1133">Transmembrane helix</keyword>